<dbReference type="RefSeq" id="WP_046228975.1">
    <property type="nucleotide sequence ID" value="NZ_FONN01000008.1"/>
</dbReference>
<name>A0A1I2E6X6_9BACL</name>
<dbReference type="OrthoDB" id="2427704at2"/>
<dbReference type="SMART" id="SM00914">
    <property type="entry name" value="IDEAL"/>
    <property type="match status" value="1"/>
</dbReference>
<sequence>MNNEMIIKPGDWMNGTTGNGELMLGFVESVDASHGTVRLYVTACDNELAIGRTITLAASQVNLLRSSPLYTVQQLTQLIDLALATNDEAWFNELSGMLVTLNNGKLPQDSSLPNAHTKIFNRLGISVNGEANGL</sequence>
<reference evidence="3" key="1">
    <citation type="submission" date="2016-10" db="EMBL/GenBank/DDBJ databases">
        <authorList>
            <person name="Varghese N."/>
            <person name="Submissions S."/>
        </authorList>
    </citation>
    <scope>NUCLEOTIDE SEQUENCE [LARGE SCALE GENOMIC DNA]</scope>
    <source>
        <strain evidence="3">CGMCC 1.10223</strain>
    </source>
</reference>
<organism evidence="2 3">
    <name type="scientific">Paenibacillus algorifonticola</name>
    <dbReference type="NCBI Taxonomy" id="684063"/>
    <lineage>
        <taxon>Bacteria</taxon>
        <taxon>Bacillati</taxon>
        <taxon>Bacillota</taxon>
        <taxon>Bacilli</taxon>
        <taxon>Bacillales</taxon>
        <taxon>Paenibacillaceae</taxon>
        <taxon>Paenibacillus</taxon>
    </lineage>
</organism>
<dbReference type="AlphaFoldDB" id="A0A1I2E6X6"/>
<feature type="domain" description="IDEAL" evidence="1">
    <location>
        <begin position="63"/>
        <end position="98"/>
    </location>
</feature>
<gene>
    <name evidence="2" type="ORF">SAMN04487969_108229</name>
</gene>
<dbReference type="InterPro" id="IPR014957">
    <property type="entry name" value="IDEAL_dom"/>
</dbReference>
<proteinExistence type="predicted"/>
<evidence type="ECO:0000313" key="2">
    <source>
        <dbReference type="EMBL" id="SFE88692.1"/>
    </source>
</evidence>
<accession>A0A1I2E6X6</accession>
<evidence type="ECO:0000313" key="3">
    <source>
        <dbReference type="Proteomes" id="UP000183410"/>
    </source>
</evidence>
<dbReference type="EMBL" id="FONN01000008">
    <property type="protein sequence ID" value="SFE88692.1"/>
    <property type="molecule type" value="Genomic_DNA"/>
</dbReference>
<dbReference type="Pfam" id="PF08858">
    <property type="entry name" value="IDEAL"/>
    <property type="match status" value="1"/>
</dbReference>
<dbReference type="Proteomes" id="UP000183410">
    <property type="component" value="Unassembled WGS sequence"/>
</dbReference>
<keyword evidence="3" id="KW-1185">Reference proteome</keyword>
<protein>
    <submittedName>
        <fullName evidence="2">IDEAL domain-containing protein</fullName>
    </submittedName>
</protein>
<evidence type="ECO:0000259" key="1">
    <source>
        <dbReference type="SMART" id="SM00914"/>
    </source>
</evidence>